<feature type="transmembrane region" description="Helical" evidence="1">
    <location>
        <begin position="12"/>
        <end position="34"/>
    </location>
</feature>
<evidence type="ECO:0000256" key="1">
    <source>
        <dbReference type="SAM" id="Phobius"/>
    </source>
</evidence>
<dbReference type="KEGG" id="puo:RZN69_09060"/>
<name>A0AAQ3LEI4_9BACT</name>
<protein>
    <submittedName>
        <fullName evidence="2">Uncharacterized protein</fullName>
    </submittedName>
</protein>
<dbReference type="Proteomes" id="UP001304300">
    <property type="component" value="Chromosome"/>
</dbReference>
<evidence type="ECO:0000313" key="3">
    <source>
        <dbReference type="Proteomes" id="UP001304300"/>
    </source>
</evidence>
<keyword evidence="3" id="KW-1185">Reference proteome</keyword>
<dbReference type="EMBL" id="CP136920">
    <property type="protein sequence ID" value="WOO43237.1"/>
    <property type="molecule type" value="Genomic_DNA"/>
</dbReference>
<organism evidence="2 3">
    <name type="scientific">Rubellicoccus peritrichatus</name>
    <dbReference type="NCBI Taxonomy" id="3080537"/>
    <lineage>
        <taxon>Bacteria</taxon>
        <taxon>Pseudomonadati</taxon>
        <taxon>Verrucomicrobiota</taxon>
        <taxon>Opitutia</taxon>
        <taxon>Puniceicoccales</taxon>
        <taxon>Cerasicoccaceae</taxon>
        <taxon>Rubellicoccus</taxon>
    </lineage>
</organism>
<gene>
    <name evidence="2" type="ORF">RZN69_09060</name>
</gene>
<sequence length="193" mass="20887">MKKGLKTLISGIVIFIVGAFVAPLAVIIPVILALDDSDKRQFIIPGEHQFEIEKPARYYLWNDYQTIFDGKSYNRSESLPDGLQISIKDEAGEELKFTSNTMMSSSTGSSTKNTIGYVEVTAPGTLTIRVTGDSDARVFSFSEFSVLKIVGLAFGAFGIGMLIAVAGIGLSIWGIVKLVKNDTKAAKSPLHSF</sequence>
<evidence type="ECO:0000313" key="2">
    <source>
        <dbReference type="EMBL" id="WOO43237.1"/>
    </source>
</evidence>
<keyword evidence="1" id="KW-0472">Membrane</keyword>
<accession>A0AAQ3LEI4</accession>
<dbReference type="AlphaFoldDB" id="A0AAQ3LEI4"/>
<reference evidence="2 3" key="1">
    <citation type="submission" date="2023-10" db="EMBL/GenBank/DDBJ databases">
        <title>Rubellicoccus peritrichatus gen. nov., sp. nov., isolated from an algae of coral reef tank.</title>
        <authorList>
            <person name="Luo J."/>
        </authorList>
    </citation>
    <scope>NUCLEOTIDE SEQUENCE [LARGE SCALE GENOMIC DNA]</scope>
    <source>
        <strain evidence="2 3">CR14</strain>
    </source>
</reference>
<keyword evidence="1" id="KW-1133">Transmembrane helix</keyword>
<dbReference type="RefSeq" id="WP_317835781.1">
    <property type="nucleotide sequence ID" value="NZ_CP136920.1"/>
</dbReference>
<feature type="transmembrane region" description="Helical" evidence="1">
    <location>
        <begin position="149"/>
        <end position="176"/>
    </location>
</feature>
<proteinExistence type="predicted"/>
<keyword evidence="1" id="KW-0812">Transmembrane</keyword>